<dbReference type="AlphaFoldDB" id="A0A1H6HE60"/>
<dbReference type="EMBL" id="FNWQ01000002">
    <property type="protein sequence ID" value="SEH32515.1"/>
    <property type="molecule type" value="Genomic_DNA"/>
</dbReference>
<dbReference type="PANTHER" id="PTHR43792">
    <property type="entry name" value="GNAT FAMILY, PUTATIVE (AFU_ORTHOLOGUE AFUA_3G00765)-RELATED-RELATED"/>
    <property type="match status" value="1"/>
</dbReference>
<keyword evidence="2" id="KW-0808">Transferase</keyword>
<evidence type="ECO:0000313" key="3">
    <source>
        <dbReference type="Proteomes" id="UP000198561"/>
    </source>
</evidence>
<evidence type="ECO:0000259" key="1">
    <source>
        <dbReference type="PROSITE" id="PS51186"/>
    </source>
</evidence>
<accession>A0A1H6HE60</accession>
<evidence type="ECO:0000313" key="2">
    <source>
        <dbReference type="EMBL" id="SEH32515.1"/>
    </source>
</evidence>
<dbReference type="STRING" id="680127.SAMN05421593_1826"/>
<feature type="domain" description="N-acetyltransferase" evidence="1">
    <location>
        <begin position="8"/>
        <end position="173"/>
    </location>
</feature>
<protein>
    <submittedName>
        <fullName evidence="2">Protein N-acetyltransferase, RimJ/RimL family</fullName>
    </submittedName>
</protein>
<dbReference type="Proteomes" id="UP000198561">
    <property type="component" value="Unassembled WGS sequence"/>
</dbReference>
<dbReference type="InterPro" id="IPR000182">
    <property type="entry name" value="GNAT_dom"/>
</dbReference>
<dbReference type="OrthoDB" id="9811523at2"/>
<dbReference type="InterPro" id="IPR051531">
    <property type="entry name" value="N-acetyltransferase"/>
</dbReference>
<dbReference type="Pfam" id="PF13302">
    <property type="entry name" value="Acetyltransf_3"/>
    <property type="match status" value="1"/>
</dbReference>
<dbReference type="SUPFAM" id="SSF55729">
    <property type="entry name" value="Acyl-CoA N-acyltransferases (Nat)"/>
    <property type="match status" value="1"/>
</dbReference>
<organism evidence="2 3">
    <name type="scientific">Chryseobacterium culicis</name>
    <dbReference type="NCBI Taxonomy" id="680127"/>
    <lineage>
        <taxon>Bacteria</taxon>
        <taxon>Pseudomonadati</taxon>
        <taxon>Bacteroidota</taxon>
        <taxon>Flavobacteriia</taxon>
        <taxon>Flavobacteriales</taxon>
        <taxon>Weeksellaceae</taxon>
        <taxon>Chryseobacterium group</taxon>
        <taxon>Chryseobacterium</taxon>
    </lineage>
</organism>
<name>A0A1H6HE60_CHRCI</name>
<reference evidence="2 3" key="1">
    <citation type="submission" date="2016-10" db="EMBL/GenBank/DDBJ databases">
        <authorList>
            <person name="de Groot N.N."/>
        </authorList>
    </citation>
    <scope>NUCLEOTIDE SEQUENCE [LARGE SCALE GENOMIC DNA]</scope>
    <source>
        <strain evidence="2 3">DSM 23031</strain>
    </source>
</reference>
<dbReference type="Gene3D" id="3.40.630.30">
    <property type="match status" value="1"/>
</dbReference>
<dbReference type="InterPro" id="IPR016181">
    <property type="entry name" value="Acyl_CoA_acyltransferase"/>
</dbReference>
<dbReference type="PROSITE" id="PS51186">
    <property type="entry name" value="GNAT"/>
    <property type="match status" value="1"/>
</dbReference>
<sequence length="178" mass="20701">MQLYTERLLLRDITLDDQQDIFNYRSDAEANKFQGWIPETLEDVKNFIQRNSKEFNQPESWYQLLITDKETKAVIGDIGVHFIGEENVQAEFGITINTSFQGKGYASEAIKAVIGHLFNDLHKHRITASVDPDNTPSIQLMERIGLRKEGHFVKSLFWKNNWVDDVIYAVLREEWPAK</sequence>
<gene>
    <name evidence="2" type="ORF">SAMN05421593_1826</name>
</gene>
<dbReference type="RefSeq" id="WP_089691513.1">
    <property type="nucleotide sequence ID" value="NZ_DALZIY010000002.1"/>
</dbReference>
<dbReference type="GO" id="GO:0016747">
    <property type="term" value="F:acyltransferase activity, transferring groups other than amino-acyl groups"/>
    <property type="evidence" value="ECO:0007669"/>
    <property type="project" value="InterPro"/>
</dbReference>
<dbReference type="PANTHER" id="PTHR43792:SF1">
    <property type="entry name" value="N-ACETYLTRANSFERASE DOMAIN-CONTAINING PROTEIN"/>
    <property type="match status" value="1"/>
</dbReference>
<proteinExistence type="predicted"/>